<gene>
    <name evidence="9" type="ORF">PROFUN_08196</name>
</gene>
<dbReference type="GO" id="GO:0003676">
    <property type="term" value="F:nucleic acid binding"/>
    <property type="evidence" value="ECO:0007669"/>
    <property type="project" value="InterPro"/>
</dbReference>
<evidence type="ECO:0000259" key="8">
    <source>
        <dbReference type="PROSITE" id="PS50878"/>
    </source>
</evidence>
<evidence type="ECO:0000256" key="5">
    <source>
        <dbReference type="ARBA" id="ARBA00022801"/>
    </source>
</evidence>
<dbReference type="GO" id="GO:0004519">
    <property type="term" value="F:endonuclease activity"/>
    <property type="evidence" value="ECO:0007669"/>
    <property type="project" value="UniProtKB-KW"/>
</dbReference>
<dbReference type="PANTHER" id="PTHR37984">
    <property type="entry name" value="PROTEIN CBG26694"/>
    <property type="match status" value="1"/>
</dbReference>
<sequence>MKFIRKAHKLPTPQAAKQISLVDDLNSWISEKTSKKVTKKGKAEESDDEESSEEEPLPPAPKRTSHTADGNANKKIRVEEDHATMPPVYVAVLLNRRTYCFYFPPIGTEVQALIEGGDTLVLTYKSTLSQNVVDVIARRIGEASDSLIATPFSDAIHGERRIPLSEPVYDHQDIHHKPEDKFVLISWPWHVCYSPIVTDSPHIRKTGRQAQLADHLQQRTPTVLDRPGSPKQKKGNKFKDPNHVPPGFRANQHEPVMYNIPVPKQDHSNRLKLDKLISLQTTSTAPAEVKEPDLTNVPSQYLQYKSVFSEGVRTLPAHSQHDLEIDTNGATPPWGPPHEYNLSESELKVVHDYLQDMLSRGFICPSKAPCGAPILFVKKKDGGLRLCVDYRKLNNLTVKNVYPLPLIAELLDRFAGAKIFTKLDLKDAYWHLRIKEGHEWKTAFRTRYGLFEYLIVPFGLSNAPGNWQAYVNDKFTDILDCFVVIYLDDFLIFSKNETDHQKHVEEVLRRLQEHKLAVNAKKCEWHKSSVDFLGYIVSADGIGMCPDRVQAIRNWQVPKNVSDLRSFLGFTNFYRGFIPKYSDITVDLTTLFKKDQPWNWTMHCQQAFDIRKSTFESAQIIRHFDPSLPLTLETDALDFAISGILTQPYEDGSHPIAFYSRKLQPAELNYDVHDKELLAIIESLSAWRHWCQGTYKPLQIITDHKNLKYFMTTKELNRRQVRWAQFLADFNFTLEHRAGAQNGKADILSRRPQDAIPEGEKRTQHLVLPPEVFAPVKSDIFHRIATLNPVVHHIQFENSIRRAQLTDPFYKTTVQWMKDKKGSPYPPRYHRSKSTENENNEDTQEPNQSLAPQDELDPEGSLFRISNGLLYHKGLLYVPEELRTDVLITRHDSLTAGHWGVTKTIELIERDFWWPQLRRDVKDFISTCHTCIRTKPLRQKPSGLLQPLSIPSDRWSNVTLDFIVELPAVDGYNAILVVVDRFTKMAHFIPTVTTVTSQDTAKLFIDNVWKLHALQHLLCQTEDHSLLPSSGRIFGQS</sequence>
<evidence type="ECO:0000313" key="10">
    <source>
        <dbReference type="Proteomes" id="UP000241769"/>
    </source>
</evidence>
<dbReference type="GO" id="GO:0016787">
    <property type="term" value="F:hydrolase activity"/>
    <property type="evidence" value="ECO:0007669"/>
    <property type="project" value="UniProtKB-KW"/>
</dbReference>
<dbReference type="Gene3D" id="3.30.70.270">
    <property type="match status" value="2"/>
</dbReference>
<dbReference type="InterPro" id="IPR043502">
    <property type="entry name" value="DNA/RNA_pol_sf"/>
</dbReference>
<dbReference type="FunFam" id="1.10.340.70:FF:000001">
    <property type="entry name" value="Retrovirus-related Pol polyprotein from transposon gypsy-like Protein"/>
    <property type="match status" value="1"/>
</dbReference>
<dbReference type="AlphaFoldDB" id="A0A2P6N659"/>
<keyword evidence="4" id="KW-0255">Endonuclease</keyword>
<dbReference type="Proteomes" id="UP000241769">
    <property type="component" value="Unassembled WGS sequence"/>
</dbReference>
<dbReference type="STRING" id="1890364.A0A2P6N659"/>
<dbReference type="InterPro" id="IPR050951">
    <property type="entry name" value="Retrovirus_Pol_polyprotein"/>
</dbReference>
<dbReference type="Gene3D" id="1.10.340.70">
    <property type="match status" value="1"/>
</dbReference>
<dbReference type="CDD" id="cd01647">
    <property type="entry name" value="RT_LTR"/>
    <property type="match status" value="1"/>
</dbReference>
<accession>A0A2P6N659</accession>
<dbReference type="SUPFAM" id="SSF53098">
    <property type="entry name" value="Ribonuclease H-like"/>
    <property type="match status" value="1"/>
</dbReference>
<keyword evidence="6" id="KW-0695">RNA-directed DNA polymerase</keyword>
<evidence type="ECO:0000256" key="4">
    <source>
        <dbReference type="ARBA" id="ARBA00022759"/>
    </source>
</evidence>
<dbReference type="InParanoid" id="A0A2P6N659"/>
<feature type="domain" description="Reverse transcriptase" evidence="8">
    <location>
        <begin position="358"/>
        <end position="537"/>
    </location>
</feature>
<evidence type="ECO:0000256" key="1">
    <source>
        <dbReference type="ARBA" id="ARBA00022679"/>
    </source>
</evidence>
<keyword evidence="1" id="KW-0808">Transferase</keyword>
<evidence type="ECO:0000256" key="2">
    <source>
        <dbReference type="ARBA" id="ARBA00022695"/>
    </source>
</evidence>
<feature type="region of interest" description="Disordered" evidence="7">
    <location>
        <begin position="33"/>
        <end position="71"/>
    </location>
</feature>
<dbReference type="InterPro" id="IPR036397">
    <property type="entry name" value="RNaseH_sf"/>
</dbReference>
<feature type="region of interest" description="Disordered" evidence="7">
    <location>
        <begin position="820"/>
        <end position="857"/>
    </location>
</feature>
<feature type="region of interest" description="Disordered" evidence="7">
    <location>
        <begin position="212"/>
        <end position="248"/>
    </location>
</feature>
<dbReference type="SUPFAM" id="SSF56672">
    <property type="entry name" value="DNA/RNA polymerases"/>
    <property type="match status" value="1"/>
</dbReference>
<feature type="compositionally biased region" description="Acidic residues" evidence="7">
    <location>
        <begin position="45"/>
        <end position="56"/>
    </location>
</feature>
<dbReference type="Gene3D" id="3.10.10.10">
    <property type="entry name" value="HIV Type 1 Reverse Transcriptase, subunit A, domain 1"/>
    <property type="match status" value="1"/>
</dbReference>
<dbReference type="Pfam" id="PF17917">
    <property type="entry name" value="RT_RNaseH"/>
    <property type="match status" value="1"/>
</dbReference>
<dbReference type="PANTHER" id="PTHR37984:SF5">
    <property type="entry name" value="PROTEIN NYNRIN-LIKE"/>
    <property type="match status" value="1"/>
</dbReference>
<dbReference type="CDD" id="cd09274">
    <property type="entry name" value="RNase_HI_RT_Ty3"/>
    <property type="match status" value="1"/>
</dbReference>
<organism evidence="9 10">
    <name type="scientific">Planoprotostelium fungivorum</name>
    <dbReference type="NCBI Taxonomy" id="1890364"/>
    <lineage>
        <taxon>Eukaryota</taxon>
        <taxon>Amoebozoa</taxon>
        <taxon>Evosea</taxon>
        <taxon>Variosea</taxon>
        <taxon>Cavosteliida</taxon>
        <taxon>Cavosteliaceae</taxon>
        <taxon>Planoprotostelium</taxon>
    </lineage>
</organism>
<dbReference type="InterPro" id="IPR043128">
    <property type="entry name" value="Rev_trsase/Diguanyl_cyclase"/>
</dbReference>
<dbReference type="FunFam" id="3.30.70.270:FF:000020">
    <property type="entry name" value="Transposon Tf2-6 polyprotein-like Protein"/>
    <property type="match status" value="1"/>
</dbReference>
<dbReference type="Gene3D" id="3.30.420.10">
    <property type="entry name" value="Ribonuclease H-like superfamily/Ribonuclease H"/>
    <property type="match status" value="1"/>
</dbReference>
<dbReference type="InterPro" id="IPR041588">
    <property type="entry name" value="Integrase_H2C2"/>
</dbReference>
<keyword evidence="5" id="KW-0378">Hydrolase</keyword>
<dbReference type="InterPro" id="IPR041373">
    <property type="entry name" value="RT_RNaseH"/>
</dbReference>
<name>A0A2P6N659_9EUKA</name>
<dbReference type="EMBL" id="MDYQ01000184">
    <property type="protein sequence ID" value="PRP79435.1"/>
    <property type="molecule type" value="Genomic_DNA"/>
</dbReference>
<proteinExistence type="predicted"/>
<dbReference type="Pfam" id="PF17921">
    <property type="entry name" value="Integrase_H2C2"/>
    <property type="match status" value="1"/>
</dbReference>
<comment type="caution">
    <text evidence="9">The sequence shown here is derived from an EMBL/GenBank/DDBJ whole genome shotgun (WGS) entry which is preliminary data.</text>
</comment>
<evidence type="ECO:0000256" key="6">
    <source>
        <dbReference type="ARBA" id="ARBA00022918"/>
    </source>
</evidence>
<protein>
    <submittedName>
        <fullName evidence="9">Retrotransposable element protein</fullName>
    </submittedName>
</protein>
<dbReference type="GO" id="GO:0003964">
    <property type="term" value="F:RNA-directed DNA polymerase activity"/>
    <property type="evidence" value="ECO:0007669"/>
    <property type="project" value="UniProtKB-KW"/>
</dbReference>
<dbReference type="InterPro" id="IPR000477">
    <property type="entry name" value="RT_dom"/>
</dbReference>
<keyword evidence="3" id="KW-0540">Nuclease</keyword>
<dbReference type="OrthoDB" id="16365at2759"/>
<keyword evidence="10" id="KW-1185">Reference proteome</keyword>
<dbReference type="PROSITE" id="PS50878">
    <property type="entry name" value="RT_POL"/>
    <property type="match status" value="1"/>
</dbReference>
<keyword evidence="2" id="KW-0548">Nucleotidyltransferase</keyword>
<dbReference type="Pfam" id="PF00078">
    <property type="entry name" value="RVT_1"/>
    <property type="match status" value="1"/>
</dbReference>
<dbReference type="InterPro" id="IPR012337">
    <property type="entry name" value="RNaseH-like_sf"/>
</dbReference>
<evidence type="ECO:0000256" key="3">
    <source>
        <dbReference type="ARBA" id="ARBA00022722"/>
    </source>
</evidence>
<evidence type="ECO:0000313" key="9">
    <source>
        <dbReference type="EMBL" id="PRP79435.1"/>
    </source>
</evidence>
<dbReference type="FunCoup" id="A0A2P6N659">
    <property type="interactions" value="6"/>
</dbReference>
<evidence type="ECO:0000256" key="7">
    <source>
        <dbReference type="SAM" id="MobiDB-lite"/>
    </source>
</evidence>
<reference evidence="9 10" key="1">
    <citation type="journal article" date="2018" name="Genome Biol. Evol.">
        <title>Multiple Roots of Fruiting Body Formation in Amoebozoa.</title>
        <authorList>
            <person name="Hillmann F."/>
            <person name="Forbes G."/>
            <person name="Novohradska S."/>
            <person name="Ferling I."/>
            <person name="Riege K."/>
            <person name="Groth M."/>
            <person name="Westermann M."/>
            <person name="Marz M."/>
            <person name="Spaller T."/>
            <person name="Winckler T."/>
            <person name="Schaap P."/>
            <person name="Glockner G."/>
        </authorList>
    </citation>
    <scope>NUCLEOTIDE SEQUENCE [LARGE SCALE GENOMIC DNA]</scope>
    <source>
        <strain evidence="9 10">Jena</strain>
    </source>
</reference>